<evidence type="ECO:0000256" key="1">
    <source>
        <dbReference type="ARBA" id="ARBA00004138"/>
    </source>
</evidence>
<dbReference type="InterPro" id="IPR026507">
    <property type="entry name" value="PIRC1/2"/>
</dbReference>
<evidence type="ECO:0000256" key="6">
    <source>
        <dbReference type="ARBA" id="ARBA00038014"/>
    </source>
</evidence>
<proteinExistence type="inferred from homology"/>
<keyword evidence="4" id="KW-0206">Cytoskeleton</keyword>
<keyword evidence="5" id="KW-0966">Cell projection</keyword>
<gene>
    <name evidence="8" type="ORF">BLNAU_13106</name>
</gene>
<evidence type="ECO:0000256" key="4">
    <source>
        <dbReference type="ARBA" id="ARBA00023212"/>
    </source>
</evidence>
<evidence type="ECO:0000256" key="2">
    <source>
        <dbReference type="ARBA" id="ARBA00004245"/>
    </source>
</evidence>
<feature type="compositionally biased region" description="Basic and acidic residues" evidence="7">
    <location>
        <begin position="29"/>
        <end position="42"/>
    </location>
</feature>
<feature type="region of interest" description="Disordered" evidence="7">
    <location>
        <begin position="58"/>
        <end position="127"/>
    </location>
</feature>
<organism evidence="8 9">
    <name type="scientific">Blattamonas nauphoetae</name>
    <dbReference type="NCBI Taxonomy" id="2049346"/>
    <lineage>
        <taxon>Eukaryota</taxon>
        <taxon>Metamonada</taxon>
        <taxon>Preaxostyla</taxon>
        <taxon>Oxymonadida</taxon>
        <taxon>Blattamonas</taxon>
    </lineage>
</organism>
<reference evidence="8 9" key="1">
    <citation type="journal article" date="2022" name="bioRxiv">
        <title>Genomics of Preaxostyla Flagellates Illuminates Evolutionary Transitions and the Path Towards Mitochondrial Loss.</title>
        <authorList>
            <person name="Novak L.V.F."/>
            <person name="Treitli S.C."/>
            <person name="Pyrih J."/>
            <person name="Halakuc P."/>
            <person name="Pipaliya S.V."/>
            <person name="Vacek V."/>
            <person name="Brzon O."/>
            <person name="Soukal P."/>
            <person name="Eme L."/>
            <person name="Dacks J.B."/>
            <person name="Karnkowska A."/>
            <person name="Elias M."/>
            <person name="Hampl V."/>
        </authorList>
    </citation>
    <scope>NUCLEOTIDE SEQUENCE [LARGE SCALE GENOMIC DNA]</scope>
    <source>
        <strain evidence="8">NAU3</strain>
        <tissue evidence="8">Gut</tissue>
    </source>
</reference>
<evidence type="ECO:0000256" key="7">
    <source>
        <dbReference type="SAM" id="MobiDB-lite"/>
    </source>
</evidence>
<comment type="similarity">
    <text evidence="6">Belongs to the PIERCE1 family.</text>
</comment>
<protein>
    <submittedName>
        <fullName evidence="8">Uncharacterized protein</fullName>
    </submittedName>
</protein>
<feature type="compositionally biased region" description="Basic and acidic residues" evidence="7">
    <location>
        <begin position="117"/>
        <end position="127"/>
    </location>
</feature>
<name>A0ABQ9XIZ8_9EUKA</name>
<comment type="caution">
    <text evidence="8">The sequence shown here is derived from an EMBL/GenBank/DDBJ whole genome shotgun (WGS) entry which is preliminary data.</text>
</comment>
<comment type="subcellular location">
    <subcellularLocation>
        <location evidence="1">Cell projection</location>
        <location evidence="1">Cilium</location>
    </subcellularLocation>
    <subcellularLocation>
        <location evidence="2">Cytoplasm</location>
        <location evidence="2">Cytoskeleton</location>
    </subcellularLocation>
</comment>
<evidence type="ECO:0000313" key="8">
    <source>
        <dbReference type="EMBL" id="KAK2952006.1"/>
    </source>
</evidence>
<feature type="compositionally biased region" description="Polar residues" evidence="7">
    <location>
        <begin position="1"/>
        <end position="10"/>
    </location>
</feature>
<accession>A0ABQ9XIZ8</accession>
<dbReference type="EMBL" id="JARBJD010000110">
    <property type="protein sequence ID" value="KAK2952006.1"/>
    <property type="molecule type" value="Genomic_DNA"/>
</dbReference>
<dbReference type="PANTHER" id="PTHR20899">
    <property type="entry name" value="PIERCE HOMOLOG"/>
    <property type="match status" value="1"/>
</dbReference>
<evidence type="ECO:0000256" key="5">
    <source>
        <dbReference type="ARBA" id="ARBA00023273"/>
    </source>
</evidence>
<keyword evidence="3" id="KW-0963">Cytoplasm</keyword>
<dbReference type="Pfam" id="PF14892">
    <property type="entry name" value="PIRC1_2"/>
    <property type="match status" value="1"/>
</dbReference>
<evidence type="ECO:0000313" key="9">
    <source>
        <dbReference type="Proteomes" id="UP001281761"/>
    </source>
</evidence>
<feature type="region of interest" description="Disordered" evidence="7">
    <location>
        <begin position="1"/>
        <end position="43"/>
    </location>
</feature>
<dbReference type="Proteomes" id="UP001281761">
    <property type="component" value="Unassembled WGS sequence"/>
</dbReference>
<dbReference type="PANTHER" id="PTHR20899:SF1">
    <property type="entry name" value="PIERCER OF MICROTUBULE WALL 1 PROTEIN"/>
    <property type="match status" value="1"/>
</dbReference>
<keyword evidence="9" id="KW-1185">Reference proteome</keyword>
<evidence type="ECO:0000256" key="3">
    <source>
        <dbReference type="ARBA" id="ARBA00022490"/>
    </source>
</evidence>
<sequence length="127" mass="14474">MGTETGSMSVTFYDVPKPNITDTPNPEEEIPRPGETKARSMNDEDYMWKNVPYRYQPGNYDTKPKKQNPLYQTSNHSYGLKKPTERSCPTTYRGKPNSFTKGFTGFAGGTGFNTSTTRERYADTEYK</sequence>